<feature type="domain" description="Trimeric autotransporter adhesin YadA-like stalk" evidence="5">
    <location>
        <begin position="451"/>
        <end position="492"/>
    </location>
</feature>
<dbReference type="GO" id="GO:0019867">
    <property type="term" value="C:outer membrane"/>
    <property type="evidence" value="ECO:0007669"/>
    <property type="project" value="InterPro"/>
</dbReference>
<dbReference type="EMBL" id="FCNY02000001">
    <property type="protein sequence ID" value="SAL09632.1"/>
    <property type="molecule type" value="Genomic_DNA"/>
</dbReference>
<dbReference type="GO" id="GO:0015031">
    <property type="term" value="P:protein transport"/>
    <property type="evidence" value="ECO:0007669"/>
    <property type="project" value="UniProtKB-KW"/>
</dbReference>
<dbReference type="SUPFAM" id="SSF54523">
    <property type="entry name" value="Pili subunits"/>
    <property type="match status" value="1"/>
</dbReference>
<evidence type="ECO:0000259" key="4">
    <source>
        <dbReference type="Pfam" id="PF05658"/>
    </source>
</evidence>
<gene>
    <name evidence="6" type="ORF">AWB70_00108</name>
</gene>
<reference evidence="7" key="1">
    <citation type="submission" date="2016-01" db="EMBL/GenBank/DDBJ databases">
        <authorList>
            <person name="Peeters C."/>
        </authorList>
    </citation>
    <scope>NUCLEOTIDE SEQUENCE [LARGE SCALE GENOMIC DNA]</scope>
</reference>
<proteinExistence type="predicted"/>
<evidence type="ECO:0000256" key="3">
    <source>
        <dbReference type="SAM" id="SignalP"/>
    </source>
</evidence>
<dbReference type="RefSeq" id="WP_143281588.1">
    <property type="nucleotide sequence ID" value="NZ_FCNY02000001.1"/>
</dbReference>
<feature type="signal peptide" evidence="3">
    <location>
        <begin position="1"/>
        <end position="25"/>
    </location>
</feature>
<dbReference type="Pfam" id="PF05658">
    <property type="entry name" value="YadA_head"/>
    <property type="match status" value="4"/>
</dbReference>
<feature type="domain" description="Trimeric autotransporter adhesin YadA-like head" evidence="4">
    <location>
        <begin position="569"/>
        <end position="594"/>
    </location>
</feature>
<name>A0A158EPX0_CABCO</name>
<evidence type="ECO:0000313" key="6">
    <source>
        <dbReference type="EMBL" id="SAL09632.1"/>
    </source>
</evidence>
<evidence type="ECO:0000256" key="1">
    <source>
        <dbReference type="ARBA" id="ARBA00022448"/>
    </source>
</evidence>
<dbReference type="Gene3D" id="2.150.10.10">
    <property type="entry name" value="Serralysin-like metalloprotease, C-terminal"/>
    <property type="match status" value="6"/>
</dbReference>
<evidence type="ECO:0000259" key="5">
    <source>
        <dbReference type="Pfam" id="PF05662"/>
    </source>
</evidence>
<dbReference type="Proteomes" id="UP000054740">
    <property type="component" value="Unassembled WGS sequence"/>
</dbReference>
<protein>
    <submittedName>
        <fullName evidence="6">Hemagglutinin</fullName>
    </submittedName>
</protein>
<sequence length="707" mass="68515">MNFKKKHLHRLILGAWLILSGSAFAYPDNGTNNITPPSGDYVIVGDYINSPQTGVVVGVGVNNTVDQSVVIGNQAGVNGSTTTDDQAAVAIGFQAAAREKSVVVGAGAMGATNAAVFGSGATSLDYGVAVGSDAKAGGANTTAVGQGAAATGPNAMALGSGSRASGTNSIALGTNSNDGGRQNVVSVGSTTQRRAIINVTEGTAGSDAATVSQLPGTLSYAGGEGVVMMGNTKATGGNANPVRVTNVADGTANNDAVNVSQLNTATANVAQNTTDITSIKNGELGLVQQVGGAPGSGIVTVGAATGGTAVNFTGTEGDRRLTGVAAGVSDTDAVNVSQLNTATANVAQNTTDITSIKNGTLGLVQQVGGAPGSGIVTVGAATGGTAVNFTGTEGDRRLTGVAAGVNDTDAVNVSQLNAATTSYTNGVQYDNVEHTSVTLGGVGASSAVALTNVAAGLVAAGSTDAVNGAQLFDLVSQIAANQAATDAAIASINPTVINITNNTNIDQATLNKLKFVAVNSTAADASASGSESVALGGNSSASGANSIAIGFNANASADNAMALGANTVASGANSVALGQGSVASDPNTVSVGNASTGMTRTISNVAPGVNGTDAVNVNQMNSAVSQGVHDSNRYTDRAVSSALAIPSIPFLQAGDKWVGAAVGGYGGSAAVGLAAAYQATASLNVGAGVSSSSGGSTAYKVQAGYRW</sequence>
<organism evidence="6 7">
    <name type="scientific">Caballeronia cordobensis</name>
    <name type="common">Burkholderia cordobensis</name>
    <dbReference type="NCBI Taxonomy" id="1353886"/>
    <lineage>
        <taxon>Bacteria</taxon>
        <taxon>Pseudomonadati</taxon>
        <taxon>Pseudomonadota</taxon>
        <taxon>Betaproteobacteria</taxon>
        <taxon>Burkholderiales</taxon>
        <taxon>Burkholderiaceae</taxon>
        <taxon>Caballeronia</taxon>
    </lineage>
</organism>
<dbReference type="SUPFAM" id="SSF101967">
    <property type="entry name" value="Adhesin YadA, collagen-binding domain"/>
    <property type="match status" value="5"/>
</dbReference>
<keyword evidence="7" id="KW-1185">Reference proteome</keyword>
<feature type="domain" description="Trimeric autotransporter adhesin YadA-like stalk" evidence="5">
    <location>
        <begin position="243"/>
        <end position="282"/>
    </location>
</feature>
<feature type="domain" description="Trimeric autotransporter adhesin YadA-like stalk" evidence="5">
    <location>
        <begin position="602"/>
        <end position="626"/>
    </location>
</feature>
<evidence type="ECO:0000256" key="2">
    <source>
        <dbReference type="ARBA" id="ARBA00022927"/>
    </source>
</evidence>
<evidence type="ECO:0000313" key="7">
    <source>
        <dbReference type="Proteomes" id="UP000054740"/>
    </source>
</evidence>
<feature type="domain" description="Trimeric autotransporter adhesin YadA-like head" evidence="4">
    <location>
        <begin position="527"/>
        <end position="553"/>
    </location>
</feature>
<dbReference type="InterPro" id="IPR008635">
    <property type="entry name" value="Coiled_stalk_dom"/>
</dbReference>
<feature type="domain" description="Trimeric autotransporter adhesin YadA-like stalk" evidence="5">
    <location>
        <begin position="196"/>
        <end position="214"/>
    </location>
</feature>
<keyword evidence="1" id="KW-0813">Transport</keyword>
<dbReference type="Gene3D" id="3.30.1300.30">
    <property type="entry name" value="GSPII I/J protein-like"/>
    <property type="match status" value="1"/>
</dbReference>
<dbReference type="AlphaFoldDB" id="A0A158EPX0"/>
<keyword evidence="3" id="KW-0732">Signal</keyword>
<dbReference type="InterPro" id="IPR011049">
    <property type="entry name" value="Serralysin-like_metalloprot_C"/>
</dbReference>
<feature type="chain" id="PRO_5011115641" evidence="3">
    <location>
        <begin position="26"/>
        <end position="707"/>
    </location>
</feature>
<accession>A0A158EPX0</accession>
<feature type="domain" description="Trimeric autotransporter adhesin YadA-like head" evidence="4">
    <location>
        <begin position="126"/>
        <end position="148"/>
    </location>
</feature>
<feature type="domain" description="Trimeric autotransporter adhesin YadA-like head" evidence="4">
    <location>
        <begin position="150"/>
        <end position="176"/>
    </location>
</feature>
<feature type="domain" description="Trimeric autotransporter adhesin YadA-like stalk" evidence="5">
    <location>
        <begin position="320"/>
        <end position="359"/>
    </location>
</feature>
<dbReference type="InterPro" id="IPR008640">
    <property type="entry name" value="Adhesin_Head_dom"/>
</dbReference>
<dbReference type="Pfam" id="PF05662">
    <property type="entry name" value="YadA_stalk"/>
    <property type="match status" value="6"/>
</dbReference>
<keyword evidence="2" id="KW-0653">Protein transport</keyword>
<dbReference type="InterPro" id="IPR045584">
    <property type="entry name" value="Pilin-like"/>
</dbReference>
<feature type="domain" description="Trimeric autotransporter adhesin YadA-like stalk" evidence="5">
    <location>
        <begin position="397"/>
        <end position="426"/>
    </location>
</feature>